<dbReference type="Proteomes" id="UP000014174">
    <property type="component" value="Unassembled WGS sequence"/>
</dbReference>
<proteinExistence type="predicted"/>
<reference evidence="1 2" key="1">
    <citation type="journal article" date="2013" name="Genome Announc.">
        <title>Draft Genome Sequence of Arcticibacter svalbardensis Strain MN12-7T, a Member of the Family Sphingobacteriaceae Isolated from an Arctic Soil Sample.</title>
        <authorList>
            <person name="Shivaji S."/>
            <person name="Ara S."/>
            <person name="Prasad S."/>
            <person name="Manasa B.P."/>
            <person name="Begum Z."/>
            <person name="Singh A."/>
            <person name="Kumar Pinnaka A."/>
        </authorList>
    </citation>
    <scope>NUCLEOTIDE SEQUENCE [LARGE SCALE GENOMIC DNA]</scope>
    <source>
        <strain evidence="1 2">MN12-7</strain>
    </source>
</reference>
<accession>R9GVL0</accession>
<evidence type="ECO:0000313" key="1">
    <source>
        <dbReference type="EMBL" id="EOR95683.1"/>
    </source>
</evidence>
<dbReference type="EMBL" id="AQPN01000043">
    <property type="protein sequence ID" value="EOR95683.1"/>
    <property type="molecule type" value="Genomic_DNA"/>
</dbReference>
<gene>
    <name evidence="1" type="ORF">ADIARSV_0996</name>
</gene>
<name>R9GVL0_9SPHI</name>
<comment type="caution">
    <text evidence="1">The sequence shown here is derived from an EMBL/GenBank/DDBJ whole genome shotgun (WGS) entry which is preliminary data.</text>
</comment>
<protein>
    <submittedName>
        <fullName evidence="1">Uncharacterized protein</fullName>
    </submittedName>
</protein>
<evidence type="ECO:0000313" key="2">
    <source>
        <dbReference type="Proteomes" id="UP000014174"/>
    </source>
</evidence>
<dbReference type="AlphaFoldDB" id="R9GVL0"/>
<sequence>MFSIIPTYSNDLHVSDLFFKKLNKKISLTTWNESIIEFK</sequence>
<keyword evidence="2" id="KW-1185">Reference proteome</keyword>
<organism evidence="1 2">
    <name type="scientific">Arcticibacter svalbardensis MN12-7</name>
    <dbReference type="NCBI Taxonomy" id="1150600"/>
    <lineage>
        <taxon>Bacteria</taxon>
        <taxon>Pseudomonadati</taxon>
        <taxon>Bacteroidota</taxon>
        <taxon>Sphingobacteriia</taxon>
        <taxon>Sphingobacteriales</taxon>
        <taxon>Sphingobacteriaceae</taxon>
        <taxon>Arcticibacter</taxon>
    </lineage>
</organism>